<dbReference type="AlphaFoldDB" id="A0A8J4VA06"/>
<organism evidence="1 2">
    <name type="scientific">Castanea mollissima</name>
    <name type="common">Chinese chestnut</name>
    <dbReference type="NCBI Taxonomy" id="60419"/>
    <lineage>
        <taxon>Eukaryota</taxon>
        <taxon>Viridiplantae</taxon>
        <taxon>Streptophyta</taxon>
        <taxon>Embryophyta</taxon>
        <taxon>Tracheophyta</taxon>
        <taxon>Spermatophyta</taxon>
        <taxon>Magnoliopsida</taxon>
        <taxon>eudicotyledons</taxon>
        <taxon>Gunneridae</taxon>
        <taxon>Pentapetalae</taxon>
        <taxon>rosids</taxon>
        <taxon>fabids</taxon>
        <taxon>Fagales</taxon>
        <taxon>Fagaceae</taxon>
        <taxon>Castanea</taxon>
    </lineage>
</organism>
<gene>
    <name evidence="1" type="ORF">CMV_024080</name>
</gene>
<evidence type="ECO:0000313" key="2">
    <source>
        <dbReference type="Proteomes" id="UP000737018"/>
    </source>
</evidence>
<sequence>MWLSLSLPSLTATNTTSFFTTREEEVSQKQYREYYFFSRVVLIQEQPTGSSDLMVFGVSTKDLSTRGSLTCWG</sequence>
<keyword evidence="2" id="KW-1185">Reference proteome</keyword>
<proteinExistence type="predicted"/>
<dbReference type="EMBL" id="JRKL02005662">
    <property type="protein sequence ID" value="KAF3950127.1"/>
    <property type="molecule type" value="Genomic_DNA"/>
</dbReference>
<name>A0A8J4VA06_9ROSI</name>
<reference evidence="1" key="1">
    <citation type="submission" date="2020-03" db="EMBL/GenBank/DDBJ databases">
        <title>Castanea mollissima Vanexum genome sequencing.</title>
        <authorList>
            <person name="Staton M."/>
        </authorList>
    </citation>
    <scope>NUCLEOTIDE SEQUENCE</scope>
    <source>
        <tissue evidence="1">Leaf</tissue>
    </source>
</reference>
<comment type="caution">
    <text evidence="1">The sequence shown here is derived from an EMBL/GenBank/DDBJ whole genome shotgun (WGS) entry which is preliminary data.</text>
</comment>
<accession>A0A8J4VA06</accession>
<protein>
    <submittedName>
        <fullName evidence="1">Uncharacterized protein</fullName>
    </submittedName>
</protein>
<dbReference type="Proteomes" id="UP000737018">
    <property type="component" value="Unassembled WGS sequence"/>
</dbReference>
<evidence type="ECO:0000313" key="1">
    <source>
        <dbReference type="EMBL" id="KAF3950127.1"/>
    </source>
</evidence>